<proteinExistence type="predicted"/>
<accession>A0A6N8FED6</accession>
<comment type="caution">
    <text evidence="1">The sequence shown here is derived from an EMBL/GenBank/DDBJ whole genome shotgun (WGS) entry which is preliminary data.</text>
</comment>
<dbReference type="Proteomes" id="UP000469125">
    <property type="component" value="Unassembled WGS sequence"/>
</dbReference>
<reference evidence="1 2" key="1">
    <citation type="submission" date="2019-11" db="EMBL/GenBank/DDBJ databases">
        <authorList>
            <person name="Li X."/>
        </authorList>
    </citation>
    <scope>NUCLEOTIDE SEQUENCE [LARGE SCALE GENOMIC DNA]</scope>
    <source>
        <strain evidence="1 2">L9</strain>
    </source>
</reference>
<dbReference type="AlphaFoldDB" id="A0A6N8FED6"/>
<dbReference type="EMBL" id="WOCA01000001">
    <property type="protein sequence ID" value="MUK87036.1"/>
    <property type="molecule type" value="Genomic_DNA"/>
</dbReference>
<evidence type="ECO:0000313" key="2">
    <source>
        <dbReference type="Proteomes" id="UP000469125"/>
    </source>
</evidence>
<name>A0A6N8FED6_9BACI</name>
<sequence length="87" mass="10147">MAILDDEIGQYLNESSTYISAQATFTVNLWFLPQIIDIIDNKNMINGRVEGNRFSLKKKLNFQIKEQLLNEGERNERHIIYLISNSN</sequence>
<keyword evidence="2" id="KW-1185">Reference proteome</keyword>
<dbReference type="RefSeq" id="WP_155666370.1">
    <property type="nucleotide sequence ID" value="NZ_WOCA01000001.1"/>
</dbReference>
<evidence type="ECO:0000313" key="1">
    <source>
        <dbReference type="EMBL" id="MUK87036.1"/>
    </source>
</evidence>
<gene>
    <name evidence="1" type="ORF">GMD78_01290</name>
</gene>
<organism evidence="1 2">
    <name type="scientific">Ornithinibacillus caprae</name>
    <dbReference type="NCBI Taxonomy" id="2678566"/>
    <lineage>
        <taxon>Bacteria</taxon>
        <taxon>Bacillati</taxon>
        <taxon>Bacillota</taxon>
        <taxon>Bacilli</taxon>
        <taxon>Bacillales</taxon>
        <taxon>Bacillaceae</taxon>
        <taxon>Ornithinibacillus</taxon>
    </lineage>
</organism>
<protein>
    <submittedName>
        <fullName evidence="1">Uncharacterized protein</fullName>
    </submittedName>
</protein>